<evidence type="ECO:0000256" key="8">
    <source>
        <dbReference type="SAM" id="MobiDB-lite"/>
    </source>
</evidence>
<dbReference type="PANTHER" id="PTHR17039">
    <property type="entry name" value="U3 SMALL NUCLEOLAR RIBONUCLEOPROTEIN PROTEIN MPP10"/>
    <property type="match status" value="1"/>
</dbReference>
<evidence type="ECO:0000256" key="6">
    <source>
        <dbReference type="ARBA" id="ARBA00029455"/>
    </source>
</evidence>
<keyword evidence="4 7" id="KW-0539">Nucleus</keyword>
<name>A0ABR2Z0Z5_9CHLO</name>
<protein>
    <recommendedName>
        <fullName evidence="7">U3 small nucleolar ribonucleoprotein protein MPP10</fullName>
    </recommendedName>
</protein>
<feature type="region of interest" description="Disordered" evidence="8">
    <location>
        <begin position="132"/>
        <end position="358"/>
    </location>
</feature>
<feature type="compositionally biased region" description="Basic and acidic residues" evidence="8">
    <location>
        <begin position="558"/>
        <end position="572"/>
    </location>
</feature>
<dbReference type="PIRSF" id="PIRSF017300">
    <property type="entry name" value="snoRNP_Mpp10"/>
    <property type="match status" value="1"/>
</dbReference>
<dbReference type="Proteomes" id="UP001491310">
    <property type="component" value="Unassembled WGS sequence"/>
</dbReference>
<feature type="compositionally biased region" description="Basic and acidic residues" evidence="8">
    <location>
        <begin position="260"/>
        <end position="270"/>
    </location>
</feature>
<evidence type="ECO:0000256" key="2">
    <source>
        <dbReference type="ARBA" id="ARBA00022517"/>
    </source>
</evidence>
<feature type="compositionally biased region" description="Acidic residues" evidence="8">
    <location>
        <begin position="159"/>
        <end position="184"/>
    </location>
</feature>
<feature type="compositionally biased region" description="Acidic residues" evidence="8">
    <location>
        <begin position="218"/>
        <end position="244"/>
    </location>
</feature>
<feature type="compositionally biased region" description="Low complexity" evidence="8">
    <location>
        <begin position="611"/>
        <end position="625"/>
    </location>
</feature>
<dbReference type="Pfam" id="PF04006">
    <property type="entry name" value="Mpp10"/>
    <property type="match status" value="1"/>
</dbReference>
<gene>
    <name evidence="9" type="ORF">WJX75_006395</name>
</gene>
<feature type="compositionally biased region" description="Basic and acidic residues" evidence="8">
    <location>
        <begin position="191"/>
        <end position="207"/>
    </location>
</feature>
<accession>A0ABR2Z0Z5</accession>
<keyword evidence="10" id="KW-1185">Reference proteome</keyword>
<feature type="compositionally biased region" description="Acidic residues" evidence="8">
    <location>
        <begin position="136"/>
        <end position="151"/>
    </location>
</feature>
<feature type="compositionally biased region" description="Acidic residues" evidence="8">
    <location>
        <begin position="319"/>
        <end position="331"/>
    </location>
</feature>
<dbReference type="EMBL" id="JALJOT010000002">
    <property type="protein sequence ID" value="KAK9917607.1"/>
    <property type="molecule type" value="Genomic_DNA"/>
</dbReference>
<feature type="compositionally biased region" description="Basic residues" evidence="8">
    <location>
        <begin position="573"/>
        <end position="587"/>
    </location>
</feature>
<evidence type="ECO:0000313" key="9">
    <source>
        <dbReference type="EMBL" id="KAK9917607.1"/>
    </source>
</evidence>
<feature type="compositionally biased region" description="Basic and acidic residues" evidence="8">
    <location>
        <begin position="448"/>
        <end position="461"/>
    </location>
</feature>
<evidence type="ECO:0000256" key="7">
    <source>
        <dbReference type="PIRNR" id="PIRNR017300"/>
    </source>
</evidence>
<dbReference type="InterPro" id="IPR012173">
    <property type="entry name" value="Mpp10"/>
</dbReference>
<dbReference type="PANTHER" id="PTHR17039:SF0">
    <property type="entry name" value="U3 SMALL NUCLEOLAR RIBONUCLEOPROTEIN PROTEIN MPP10"/>
    <property type="match status" value="1"/>
</dbReference>
<comment type="similarity">
    <text evidence="6 7">Belongs to the MPP10 family.</text>
</comment>
<feature type="region of interest" description="Disordered" evidence="8">
    <location>
        <begin position="558"/>
        <end position="646"/>
    </location>
</feature>
<reference evidence="9 10" key="1">
    <citation type="journal article" date="2024" name="Nat. Commun.">
        <title>Phylogenomics reveals the evolutionary origins of lichenization in chlorophyte algae.</title>
        <authorList>
            <person name="Puginier C."/>
            <person name="Libourel C."/>
            <person name="Otte J."/>
            <person name="Skaloud P."/>
            <person name="Haon M."/>
            <person name="Grisel S."/>
            <person name="Petersen M."/>
            <person name="Berrin J.G."/>
            <person name="Delaux P.M."/>
            <person name="Dal Grande F."/>
            <person name="Keller J."/>
        </authorList>
    </citation>
    <scope>NUCLEOTIDE SEQUENCE [LARGE SCALE GENOMIC DNA]</scope>
    <source>
        <strain evidence="9 10">SAG 216-7</strain>
    </source>
</reference>
<proteinExistence type="inferred from homology"/>
<evidence type="ECO:0000256" key="4">
    <source>
        <dbReference type="ARBA" id="ARBA00023242"/>
    </source>
</evidence>
<feature type="region of interest" description="Disordered" evidence="8">
    <location>
        <begin position="439"/>
        <end position="461"/>
    </location>
</feature>
<organism evidence="9 10">
    <name type="scientific">Coccomyxa subellipsoidea</name>
    <dbReference type="NCBI Taxonomy" id="248742"/>
    <lineage>
        <taxon>Eukaryota</taxon>
        <taxon>Viridiplantae</taxon>
        <taxon>Chlorophyta</taxon>
        <taxon>core chlorophytes</taxon>
        <taxon>Trebouxiophyceae</taxon>
        <taxon>Trebouxiophyceae incertae sedis</taxon>
        <taxon>Coccomyxaceae</taxon>
        <taxon>Coccomyxa</taxon>
    </lineage>
</organism>
<evidence type="ECO:0000313" key="10">
    <source>
        <dbReference type="Proteomes" id="UP001491310"/>
    </source>
</evidence>
<feature type="compositionally biased region" description="Basic and acidic residues" evidence="8">
    <location>
        <begin position="332"/>
        <end position="344"/>
    </location>
</feature>
<evidence type="ECO:0000256" key="1">
    <source>
        <dbReference type="ARBA" id="ARBA00004604"/>
    </source>
</evidence>
<comment type="subcellular location">
    <subcellularLocation>
        <location evidence="1 7">Nucleus</location>
        <location evidence="1 7">Nucleolus</location>
    </subcellularLocation>
</comment>
<comment type="caution">
    <text evidence="9">The sequence shown here is derived from an EMBL/GenBank/DDBJ whole genome shotgun (WGS) entry which is preliminary data.</text>
</comment>
<comment type="function">
    <text evidence="7">Involved in nucleolar processing of pre-18S ribosomal RNA.</text>
</comment>
<sequence length="690" mass="74704">MQQCRNFVVRHLEAHWMPVLADIVDSFEAAVAEPAAFLQPSAEISELARAAAKALYNLAAAEGTAAAAAKGASGELAPPQLYVDGFDAEQIWLQLEMQSADALKRARRLIRKAGDVPRLVLPEMEEALDDLLGNGEETEESGSESDEDEEGNGLLQDGDTLDDMDEEDSSEGGEEESDGEEEAEQGPGGKQRGDRFFQMGDMDRFAEEAEQAAMRSDNDEDEDDTDDDEDEALPAGDPEADSDDGALAAVLENARKLSGRKAERRERFREDEDEDEDNTEGGAAAAKYSDWFDDPAEGQGAEGDGADDVRAQKGYGGESDLEMDDVEDEENDGRLGEASVRENGRQSGGGADVGLLSTHERRMMRMAERVRALEGQNMGDKEWFMRGEANSGARPLNSALEVDLDFERAVRPPPQPTEETTASLEDLIRSRIVDHNFDDVPRVAPSAPEKRTKTVEMDDKKSGKGLGEIYEEEYVRAAAGGAAADDRDEKVRAEARGLVKLLFAKLDALSHFHFAPKPVIEDLSVRADVPALAMEEVAPQVVSEAAMRLPEEVYRAEAKGTPRADEELTREERRRRRAKKKRSHKSRTAQQAEDKAARPVTQGGTAALPGRKSASAEEATAAAAKAQKKRARRGGDAAAGADLGRAKRVKFGSAAVFGQMQDQREAAVAGEKPGKKQPAGAGTTSKAFKL</sequence>
<keyword evidence="2 7" id="KW-0690">Ribosome biogenesis</keyword>
<keyword evidence="3 7" id="KW-0698">rRNA processing</keyword>
<keyword evidence="5 7" id="KW-0687">Ribonucleoprotein</keyword>
<evidence type="ECO:0000256" key="3">
    <source>
        <dbReference type="ARBA" id="ARBA00022552"/>
    </source>
</evidence>
<evidence type="ECO:0000256" key="5">
    <source>
        <dbReference type="ARBA" id="ARBA00023274"/>
    </source>
</evidence>
<feature type="region of interest" description="Disordered" evidence="8">
    <location>
        <begin position="664"/>
        <end position="690"/>
    </location>
</feature>